<dbReference type="RefSeq" id="WP_044731466.1">
    <property type="nucleotide sequence ID" value="NZ_JYBP01000003.1"/>
</dbReference>
<sequence length="123" mass="14564">MALYFVASFCTIAVLLCIKRFYEMSALVFINECFLLGLTLLALEAALFVHQTGFFRPFFQGFQQLYRWIVPKPKMLIREEEKWANDVWLKDWKNRTTDRIKTVLLGTGTGCLFISLTYLFFYY</sequence>
<keyword evidence="1" id="KW-0812">Transmembrane</keyword>
<evidence type="ECO:0000313" key="4">
    <source>
        <dbReference type="Proteomes" id="UP000032522"/>
    </source>
</evidence>
<comment type="caution">
    <text evidence="3">The sequence shown here is derived from an EMBL/GenBank/DDBJ whole genome shotgun (WGS) entry which is preliminary data.</text>
</comment>
<dbReference type="Proteomes" id="UP000032522">
    <property type="component" value="Unassembled WGS sequence"/>
</dbReference>
<dbReference type="Pfam" id="PF13038">
    <property type="entry name" value="DUF3899"/>
    <property type="match status" value="1"/>
</dbReference>
<evidence type="ECO:0000313" key="3">
    <source>
        <dbReference type="EMBL" id="KJE26827.1"/>
    </source>
</evidence>
<name>A0A0D8BTY1_GEOKU</name>
<dbReference type="EMBL" id="JYBP01000003">
    <property type="protein sequence ID" value="KJE26827.1"/>
    <property type="molecule type" value="Genomic_DNA"/>
</dbReference>
<organism evidence="3 4">
    <name type="scientific">Geobacillus kaustophilus</name>
    <dbReference type="NCBI Taxonomy" id="1462"/>
    <lineage>
        <taxon>Bacteria</taxon>
        <taxon>Bacillati</taxon>
        <taxon>Bacillota</taxon>
        <taxon>Bacilli</taxon>
        <taxon>Bacillales</taxon>
        <taxon>Anoxybacillaceae</taxon>
        <taxon>Geobacillus</taxon>
        <taxon>Geobacillus thermoleovorans group</taxon>
    </lineage>
</organism>
<keyword evidence="1" id="KW-1133">Transmembrane helix</keyword>
<keyword evidence="1" id="KW-0472">Membrane</keyword>
<dbReference type="InterPro" id="IPR025007">
    <property type="entry name" value="DUF3899"/>
</dbReference>
<feature type="transmembrane region" description="Helical" evidence="1">
    <location>
        <begin position="27"/>
        <end position="49"/>
    </location>
</feature>
<dbReference type="OrthoDB" id="2428802at2"/>
<gene>
    <name evidence="3" type="ORF">LG52_1485</name>
</gene>
<feature type="domain" description="DUF3899" evidence="2">
    <location>
        <begin position="30"/>
        <end position="117"/>
    </location>
</feature>
<proteinExistence type="predicted"/>
<dbReference type="AlphaFoldDB" id="A0A0D8BTY1"/>
<reference evidence="3 4" key="1">
    <citation type="submission" date="2015-01" db="EMBL/GenBank/DDBJ databases">
        <authorList>
            <person name="Filippidou S."/>
            <person name="Jeanneret N."/>
            <person name="Russel-Delif L."/>
            <person name="Junier T."/>
            <person name="Wunderlin T."/>
            <person name="Molina V."/>
            <person name="Johnson S.L."/>
            <person name="Davenport K.W."/>
            <person name="Chain P.S."/>
            <person name="Dorador C."/>
            <person name="Junier P."/>
        </authorList>
    </citation>
    <scope>NUCLEOTIDE SEQUENCE [LARGE SCALE GENOMIC DNA]</scope>
    <source>
        <strain evidence="3 4">Et7/4</strain>
    </source>
</reference>
<protein>
    <recommendedName>
        <fullName evidence="2">DUF3899 domain-containing protein</fullName>
    </recommendedName>
</protein>
<evidence type="ECO:0000256" key="1">
    <source>
        <dbReference type="SAM" id="Phobius"/>
    </source>
</evidence>
<evidence type="ECO:0000259" key="2">
    <source>
        <dbReference type="Pfam" id="PF13038"/>
    </source>
</evidence>
<feature type="transmembrane region" description="Helical" evidence="1">
    <location>
        <begin position="102"/>
        <end position="121"/>
    </location>
</feature>
<accession>A0A0D8BTY1</accession>
<dbReference type="PATRIC" id="fig|1462.6.peg.1686"/>